<keyword evidence="1" id="KW-0677">Repeat</keyword>
<feature type="domain" description="Calponin-homology (CH)" evidence="3">
    <location>
        <begin position="35"/>
        <end position="151"/>
    </location>
</feature>
<keyword evidence="5" id="KW-1185">Reference proteome</keyword>
<dbReference type="GO" id="GO:0032432">
    <property type="term" value="C:actin filament bundle"/>
    <property type="evidence" value="ECO:0007669"/>
    <property type="project" value="TreeGrafter"/>
</dbReference>
<evidence type="ECO:0000256" key="2">
    <source>
        <dbReference type="ARBA" id="ARBA00023203"/>
    </source>
</evidence>
<dbReference type="InterPro" id="IPR036872">
    <property type="entry name" value="CH_dom_sf"/>
</dbReference>
<organism evidence="4 5">
    <name type="scientific">Ichthyophthirius multifiliis</name>
    <name type="common">White spot disease agent</name>
    <name type="synonym">Ich</name>
    <dbReference type="NCBI Taxonomy" id="5932"/>
    <lineage>
        <taxon>Eukaryota</taxon>
        <taxon>Sar</taxon>
        <taxon>Alveolata</taxon>
        <taxon>Ciliophora</taxon>
        <taxon>Intramacronucleata</taxon>
        <taxon>Oligohymenophorea</taxon>
        <taxon>Hymenostomatida</taxon>
        <taxon>Ophryoglenina</taxon>
        <taxon>Ichthyophthirius</taxon>
    </lineage>
</organism>
<accession>G0QS32</accession>
<evidence type="ECO:0000313" key="4">
    <source>
        <dbReference type="EMBL" id="EGR31974.1"/>
    </source>
</evidence>
<dbReference type="eggNOG" id="KOG0046">
    <property type="taxonomic scope" value="Eukaryota"/>
</dbReference>
<dbReference type="STRING" id="857967.G0QS32"/>
<dbReference type="SUPFAM" id="SSF47576">
    <property type="entry name" value="Calponin-homology domain, CH-domain"/>
    <property type="match status" value="1"/>
</dbReference>
<dbReference type="InterPro" id="IPR039959">
    <property type="entry name" value="Fimbrin/Plastin"/>
</dbReference>
<dbReference type="GO" id="GO:0051017">
    <property type="term" value="P:actin filament bundle assembly"/>
    <property type="evidence" value="ECO:0007669"/>
    <property type="project" value="InterPro"/>
</dbReference>
<dbReference type="InParanoid" id="G0QS32"/>
<dbReference type="RefSeq" id="XP_004035460.1">
    <property type="nucleotide sequence ID" value="XM_004035412.1"/>
</dbReference>
<sequence>MDNINLRKNSNTQQENRIRVASRVGETIATHSYTQGEVHAFSQHLNNSLKDDPQLKSLLPINPESDQLFQAVDTGVLLCKLINKAQPNTISEKAINFDNLNIFKIKENINLAITSARAIGCICVNVHSTNILEKSEHIILDLSALSLSIQDRLKQIINDSKQLGLPPNCIKYTDIMNCNQKLNLIFTAHLFNNCPGLEPTEQEKVDAAELIDDDKDYETPREERVFRMWINSLNLEGVYINNLIQDLRDGEILCLVMDKLVPGKVDMKKVKAQLKNRTKLNKIQCANYAIQIAKELGCQLVGIGGVDIVNGNKKLILAIVWQLMKKQQLECIGDMTENQLIDWANNRIVDPQYKINNFRDKKLKSSHFFIKLLESIEPQIINKDFVTPGQNDQEVMENAKYVISVSRKLEAAVFIVWEHIVDINSKFLQSFVASLYRCALEYKKK</sequence>
<reference evidence="4 5" key="1">
    <citation type="submission" date="2011-07" db="EMBL/GenBank/DDBJ databases">
        <authorList>
            <person name="Coyne R."/>
            <person name="Brami D."/>
            <person name="Johnson J."/>
            <person name="Hostetler J."/>
            <person name="Hannick L."/>
            <person name="Clark T."/>
            <person name="Cassidy-Hanley D."/>
            <person name="Inman J."/>
        </authorList>
    </citation>
    <scope>NUCLEOTIDE SEQUENCE [LARGE SCALE GENOMIC DNA]</scope>
    <source>
        <strain evidence="4 5">G5</strain>
    </source>
</reference>
<dbReference type="GeneID" id="14908125"/>
<proteinExistence type="predicted"/>
<evidence type="ECO:0000313" key="5">
    <source>
        <dbReference type="Proteomes" id="UP000008983"/>
    </source>
</evidence>
<dbReference type="Proteomes" id="UP000008983">
    <property type="component" value="Unassembled WGS sequence"/>
</dbReference>
<protein>
    <recommendedName>
        <fullName evidence="3">Calponin-homology (CH) domain-containing protein</fullName>
    </recommendedName>
</protein>
<dbReference type="CDD" id="cd21220">
    <property type="entry name" value="CH_PLS_FIM_rpt4"/>
    <property type="match status" value="1"/>
</dbReference>
<dbReference type="OMA" id="GILLXEN"/>
<dbReference type="Pfam" id="PF00307">
    <property type="entry name" value="CH"/>
    <property type="match status" value="3"/>
</dbReference>
<dbReference type="PANTHER" id="PTHR19961:SF18">
    <property type="entry name" value="FI19014P1"/>
    <property type="match status" value="1"/>
</dbReference>
<dbReference type="GO" id="GO:0005884">
    <property type="term" value="C:actin filament"/>
    <property type="evidence" value="ECO:0007669"/>
    <property type="project" value="TreeGrafter"/>
</dbReference>
<dbReference type="GO" id="GO:0005737">
    <property type="term" value="C:cytoplasm"/>
    <property type="evidence" value="ECO:0007669"/>
    <property type="project" value="TreeGrafter"/>
</dbReference>
<dbReference type="PROSITE" id="PS00019">
    <property type="entry name" value="ACTININ_1"/>
    <property type="match status" value="1"/>
</dbReference>
<name>G0QS32_ICHMU</name>
<dbReference type="EMBL" id="GL983804">
    <property type="protein sequence ID" value="EGR31974.1"/>
    <property type="molecule type" value="Genomic_DNA"/>
</dbReference>
<feature type="domain" description="Calponin-homology (CH)" evidence="3">
    <location>
        <begin position="334"/>
        <end position="440"/>
    </location>
</feature>
<dbReference type="AlphaFoldDB" id="G0QS32"/>
<dbReference type="GO" id="GO:0051015">
    <property type="term" value="F:actin filament binding"/>
    <property type="evidence" value="ECO:0007669"/>
    <property type="project" value="InterPro"/>
</dbReference>
<dbReference type="PANTHER" id="PTHR19961">
    <property type="entry name" value="FIMBRIN/PLASTIN"/>
    <property type="match status" value="1"/>
</dbReference>
<evidence type="ECO:0000259" key="3">
    <source>
        <dbReference type="PROSITE" id="PS50021"/>
    </source>
</evidence>
<dbReference type="InterPro" id="IPR001715">
    <property type="entry name" value="CH_dom"/>
</dbReference>
<dbReference type="Gene3D" id="1.10.418.10">
    <property type="entry name" value="Calponin-like domain"/>
    <property type="match status" value="4"/>
</dbReference>
<dbReference type="SMART" id="SM00033">
    <property type="entry name" value="CH"/>
    <property type="match status" value="3"/>
</dbReference>
<gene>
    <name evidence="4" type="ORF">IMG5_098980</name>
</gene>
<dbReference type="GO" id="GO:0051639">
    <property type="term" value="P:actin filament network formation"/>
    <property type="evidence" value="ECO:0007669"/>
    <property type="project" value="TreeGrafter"/>
</dbReference>
<dbReference type="InterPro" id="IPR001589">
    <property type="entry name" value="Actinin_actin-bd_CS"/>
</dbReference>
<dbReference type="OrthoDB" id="287685at2759"/>
<keyword evidence="2" id="KW-0009">Actin-binding</keyword>
<evidence type="ECO:0000256" key="1">
    <source>
        <dbReference type="ARBA" id="ARBA00022737"/>
    </source>
</evidence>
<feature type="domain" description="Calponin-homology (CH)" evidence="3">
    <location>
        <begin position="220"/>
        <end position="328"/>
    </location>
</feature>
<dbReference type="PROSITE" id="PS50021">
    <property type="entry name" value="CH"/>
    <property type="match status" value="3"/>
</dbReference>